<evidence type="ECO:0008006" key="5">
    <source>
        <dbReference type="Google" id="ProtNLM"/>
    </source>
</evidence>
<feature type="signal peptide" evidence="2">
    <location>
        <begin position="1"/>
        <end position="20"/>
    </location>
</feature>
<accession>A0A151Z7B6</accession>
<evidence type="ECO:0000313" key="4">
    <source>
        <dbReference type="Proteomes" id="UP000076078"/>
    </source>
</evidence>
<evidence type="ECO:0000256" key="2">
    <source>
        <dbReference type="SAM" id="SignalP"/>
    </source>
</evidence>
<dbReference type="Proteomes" id="UP000076078">
    <property type="component" value="Unassembled WGS sequence"/>
</dbReference>
<protein>
    <recommendedName>
        <fullName evidence="5">Transmembrane protein</fullName>
    </recommendedName>
</protein>
<dbReference type="AlphaFoldDB" id="A0A151Z7B6"/>
<proteinExistence type="predicted"/>
<keyword evidence="1" id="KW-1133">Transmembrane helix</keyword>
<feature type="chain" id="PRO_5007592960" description="Transmembrane protein" evidence="2">
    <location>
        <begin position="21"/>
        <end position="1269"/>
    </location>
</feature>
<dbReference type="FunCoup" id="A0A151Z7B6">
    <property type="interactions" value="55"/>
</dbReference>
<keyword evidence="1" id="KW-0812">Transmembrane</keyword>
<dbReference type="EMBL" id="LODT01000039">
    <property type="protein sequence ID" value="KYQ89856.1"/>
    <property type="molecule type" value="Genomic_DNA"/>
</dbReference>
<gene>
    <name evidence="3" type="ORF">DLAC_09832</name>
</gene>
<organism evidence="3 4">
    <name type="scientific">Tieghemostelium lacteum</name>
    <name type="common">Slime mold</name>
    <name type="synonym">Dictyostelium lacteum</name>
    <dbReference type="NCBI Taxonomy" id="361077"/>
    <lineage>
        <taxon>Eukaryota</taxon>
        <taxon>Amoebozoa</taxon>
        <taxon>Evosea</taxon>
        <taxon>Eumycetozoa</taxon>
        <taxon>Dictyostelia</taxon>
        <taxon>Dictyosteliales</taxon>
        <taxon>Raperosteliaceae</taxon>
        <taxon>Tieghemostelium</taxon>
    </lineage>
</organism>
<keyword evidence="1" id="KW-0472">Membrane</keyword>
<reference evidence="3 4" key="1">
    <citation type="submission" date="2015-12" db="EMBL/GenBank/DDBJ databases">
        <title>Dictyostelia acquired genes for synthesis and detection of signals that induce cell-type specialization by lateral gene transfer from prokaryotes.</title>
        <authorList>
            <person name="Gloeckner G."/>
            <person name="Schaap P."/>
        </authorList>
    </citation>
    <scope>NUCLEOTIDE SEQUENCE [LARGE SCALE GENOMIC DNA]</scope>
    <source>
        <strain evidence="3 4">TK</strain>
    </source>
</reference>
<name>A0A151Z7B6_TIELA</name>
<evidence type="ECO:0000313" key="3">
    <source>
        <dbReference type="EMBL" id="KYQ89856.1"/>
    </source>
</evidence>
<dbReference type="OrthoDB" id="24043at2759"/>
<dbReference type="STRING" id="361077.A0A151Z7B6"/>
<dbReference type="InParanoid" id="A0A151Z7B6"/>
<evidence type="ECO:0000256" key="1">
    <source>
        <dbReference type="SAM" id="Phobius"/>
    </source>
</evidence>
<keyword evidence="2" id="KW-0732">Signal</keyword>
<feature type="transmembrane region" description="Helical" evidence="1">
    <location>
        <begin position="1214"/>
        <end position="1238"/>
    </location>
</feature>
<comment type="caution">
    <text evidence="3">The sequence shown here is derived from an EMBL/GenBank/DDBJ whole genome shotgun (WGS) entry which is preliminary data.</text>
</comment>
<keyword evidence="4" id="KW-1185">Reference proteome</keyword>
<sequence length="1269" mass="142940">MYSKRFILVIILLQFVYTHQQKLSCPPLDIVKSAELCQYTSFVGNKIEIVNYRDYAYIEISPYLPYIMASGYLYTIQPLAFNASYIVTGVCKTVNSSVNVTDTIKFTEGFSFDIQHAPCRNSMGSIQIHSSLPSIKIQLESDSQPTVLSSVNGVFPPFPMGLRYTSPIYMFTGDDYTRGCNTNIGIIELSTKKPIYKITPHKCVKINGTGSIVIKDYQSYSSITLNGTSTPLNGIFSGLKSGVVNLEFQSEQCGKQTFTETVPVFNPILDLEIDDKCPSSMTLTPSIRESDYNSSEIQFALITNRFDDVDTLYPWVVVNSSSLDFEYRVTVTVHDDTCVTSRNVRIGSTILPIRHQVQSNTITCDGSSSVVVKLYFGISSLRNEITITDLTANNKTLTLDGLDTFSVPYDHNISITATTGCYTTAPPYKIIFPLPIPVVQYNGDRLGLCIEKTSISIANYLDFTRLYLQKFTGDQIPINNQTNQTNIIHHVNGRFENLQRDVYNLYYEYNNCSSFTTYNPTPLYVSLVNRLEYFISPKIYTKFTNITTPVCTIGRAESDINIYHTEVGYIGTLYSIPSYQRHGEYEVSNCTIYLDWNSPTNITIVQPTFNLSTEINQCSGYGNLTIASEPVNMNGIFNILIDGVIVFTTPKAGFDGYVPLTISNIAVGVHQLEIVFAYYFEKCNSYKKTFEIKVPDNLETIEYTVGEMTDCYSQVNLTVPVSKYQNISLTDAITGERKNNITNGNYSVGAGDYILRVYSIATTCPASVLIRISNPSAVDTVTPQYVNVRDPTCYPDYGNDFQTVKHGSDGIVKFSFNNDSYTVDSVWSLNSYTKVNGAIVRDVEPGWNVYYVNYWNCQWKTEFNASYQNPEIGVNVIRAITCSSQDKYNIIQMYTNKTETVRFTSIFAANQQSFIPHGNYLYLPDRTIAVVWNDVCFSYFTINIQYENTNYEPIVKDQSCDNMYNGYLQNPVPDKIYMSLYSDNIEDDQGRIYNAISLGDDAFYEWTNIETGCYGGGRLTLPQFSRMDDLLEFSLISQTEPMKLKVNESCSGSMDGSLQLQTSFSKTWNILTQNSDRWNLSHVDAPRDIIPNFVDYHVPSSSADTFTNMIGNFYYELWQLSFTHPTCNIKYPAYYVIYPQEPLFSMSPELVCIDDSPTFESNFQSERLGNVSVTLSSDSQTLELRSNTCKRNIPLPPLPTPDCTNDDGSNKNKLGLILGLLFGFLALLVGGIITLIIYKKKKDVLKLEPTPINSVPIFTGGHINQLDGF</sequence>